<sequence length="2524" mass="279122">MAEIRRRAALENGSGGEHLFVDCYGNHGSGYCVVHNAVCDPVDLAGDTEDLYAAGPPCTPFSSLSSKRWSEQYDPFKLDDRSRPVIEMCRHIRDRTPKTFVLEQVPAFIAPWPQQCKGAFFDMYKDSDRPDEQQADADAAELLKLRRQQQTSKARMSSLLSRQRKKMREEFLENDRNDQTADFQHTYFSTKLASRTLWWNPGEVVQQWEWTDKNRRRAVWLYFSSLVSAVKKMFLGDVADTNGQGESAADAENVPTIQLVLSLNILDDTNIKLGDGVRGSSDVRSIMCNIQHHIVFKDVSDGLSEDSAPTWFLLHQPLVSLPRANAESIYKEFRSWLLSQSDKILEAIEALRQAAETDADTTELSRAVEELLDRETSFAEANAKRQKLVTEAFQTEDLETTVCIVDFLLQPLDAITNKMLRRTTILKKLRYRDIQPGESLRDLKEASKTTFLAWASGDLGVQTLRAFLRNIRDEDLTTYCRNFSGAANTDMTKTCFQLTVFGLTDTWRRFCLPVTCFPWSLFQLLTKKEAEFCVLRDESFKILRKCPRCVDGAFSSLLLSANLENLQSLDPSERATFVDEVQSKLLAIAMFCPLASDTVENLHGQNQFNLHSWRGKAKATPAAAETSVLKALASEHAYGKSLVHDLVMPSKTRVAQMMRRIGTGHKRAGWRSLNHKQRLRKAAAAKSRKLSAWNVFFRNNLKQCQKKLTKDEFKRRSRQWGRQWRQLSSQGQQKFKIDSEYEQSCREELATRGLCGDRFDLVSEGVAQEGGIHLPPDALSAEQLELVAGHRFRKRVSAKRLMQSNEDQAEHSFWNFYGLGLQDKDGAIARDRIEFETPQATIDDAVNAYLHASLEHDDPVAPESNVTAPSCKNLYGYCATCEAFHPKAMKLARAFAKFCTDRSLSAGSLVKLRSVFPSTVSDGEPESTECLESHFFLGVHCRRPLQQVLVKAWPSGQGQEPGNLGKFSLTQLRAGASPEEALQALPSFSTSYDVFRLLAAQCSGKLETVAVDVLEYILEAGLWSIERLEVTVTGSSGSVSLQTSVTPAAKQKVELPFGLQHAKRSFLLQSISGDQHKWEVQTVLWSEGAIKKTPFDYFLNGELHDDDTAEIFGINKIPTRYHVGHMMEKRPKQLSEKSAKELAQWQEELGMRPGDEPYTGDLPAAAVSSLTMREKMVLNLMWLKIQELFALQGLDPARFQFHAGDYATMNKLAGNAMTASVLKAAMFSLMAWALPAAQGQPLLQAPALEHLQPSSAGDDDDDDEDDDDQDDDDDDVDNDDGDAMIWRSVKKFCSDEYPGMVFRNDAARKAFVIRQGLKLQADDAGIEGVVTAKDSDDVKELKVGKRIAASKIRAQHLEDAADMSREQINQMHAKNAAQLAVDVNDEDEVAATKAGQSMDDDPTQKGERQAEDDDESSSSQFGLAAPKARVRTKTKQSKPSSESGLKGSSKKLPAGSPLKPKPTPAVPVAMPAELGNLKKATQAVKALDPSLIWKGAVKDAEIKARFKKAADLSSALEKEAVSLEEGSETAQAVRTALNEATEAVNNAQIVYDILGKLRGIKQVLPLLQDAEFAAELTKALQAPAMDADTLAAILSYLGSKVAAEGGPRWLLRMVSVGDPTQVQKPEEAEGSEEFKTIWSFHEIFNMADRVDQLLLRAQSSATYAWVENIKTLEQLDEAIVHFPPPVGLVQCPDVLRAGVKSGAPSLEGLQPEFGNTAGLNIQVFTDWQRLLSAIYIRDFDKQGSAVPNGVKLFMKEAKGALEGQTLVSQAKQSAAAVQGLLEAYTAAEAKGMQDEAVTLVNEKRGACSLNLRGLLSDVKRLTECSDGSKEAMEAHDELSSSLKLLEDLCEGPRMQKAVRTAEEVIGKFWAAGQEGQAAPIRLASSPVNGSSWLSSAEEDSVTTWFQSLAALCSFFKILGGMTFRFKEALCVHGFLLRLQSFFEGVATSEDEPGLLKHACELYFELDKMTSPFKSSDSNAQQPEPAAVGAAGRLRASIASAATAWIGSLMQTMSVEEVAAKVNETLPVQTAEVKSAVASLNLAKELAIALPKVEEASFDVLVAAVPVYIKAKSVDEHLLHPSTVEKSREFCMKVDVQLEEEVESFVQSVAELDKLALKYRPVKHHAQGWDMKDVMWMFDNSEEVDADTKLLLQLRSEVTETCKSAEKIGSVLEAVPANEHGQKLRKLCAHVKELRGDVALTISTMLACDVVLNAKHAGKQKVVCADVFKYMASTLGVTKRDLANVSGKLMAQLQQIEEPQAAKKRSMQLASIDGMRVALAAAEIVRMVTDWAFLFGGREAPPPTPGGDSECKEKCCRAALLRYEGQDAQDLTAGMPDIALFSRMPTTGLKVLDIMATLSNLVVRSTSFAHLNAECLHWKYRLFVRVRFRSLVWLELAVAVGYKLTTAYPTPTAMNKYRFMIMKQMGEQVAQKSFPEAADKRSRSSQGIARVLTGFLCSLLVSVLFCRSLTLQQRAEVDRLLCLLVLAATDIGSMNRTFPWLELDDDRKSTLPLAQQSKASPPKGA</sequence>
<feature type="compositionally biased region" description="Low complexity" evidence="1">
    <location>
        <begin position="1437"/>
        <end position="1457"/>
    </location>
</feature>
<dbReference type="Gene3D" id="3.40.50.150">
    <property type="entry name" value="Vaccinia Virus protein VP39"/>
    <property type="match status" value="1"/>
</dbReference>
<gene>
    <name evidence="2" type="ORF">AK812_SmicGene26344</name>
</gene>
<name>A0A1Q9D9T4_SYMMI</name>
<accession>A0A1Q9D9T4</accession>
<dbReference type="InterPro" id="IPR029063">
    <property type="entry name" value="SAM-dependent_MTases_sf"/>
</dbReference>
<protein>
    <submittedName>
        <fullName evidence="2">Uncharacterized protein</fullName>
    </submittedName>
</protein>
<keyword evidence="3" id="KW-1185">Reference proteome</keyword>
<reference evidence="2 3" key="1">
    <citation type="submission" date="2016-02" db="EMBL/GenBank/DDBJ databases">
        <title>Genome analysis of coral dinoflagellate symbionts highlights evolutionary adaptations to a symbiotic lifestyle.</title>
        <authorList>
            <person name="Aranda M."/>
            <person name="Li Y."/>
            <person name="Liew Y.J."/>
            <person name="Baumgarten S."/>
            <person name="Simakov O."/>
            <person name="Wilson M."/>
            <person name="Piel J."/>
            <person name="Ashoor H."/>
            <person name="Bougouffa S."/>
            <person name="Bajic V.B."/>
            <person name="Ryu T."/>
            <person name="Ravasi T."/>
            <person name="Bayer T."/>
            <person name="Micklem G."/>
            <person name="Kim H."/>
            <person name="Bhak J."/>
            <person name="Lajeunesse T.C."/>
            <person name="Voolstra C.R."/>
        </authorList>
    </citation>
    <scope>NUCLEOTIDE SEQUENCE [LARGE SCALE GENOMIC DNA]</scope>
    <source>
        <strain evidence="2 3">CCMP2467</strain>
    </source>
</reference>
<proteinExistence type="predicted"/>
<dbReference type="SUPFAM" id="SSF53335">
    <property type="entry name" value="S-adenosyl-L-methionine-dependent methyltransferases"/>
    <property type="match status" value="1"/>
</dbReference>
<organism evidence="2 3">
    <name type="scientific">Symbiodinium microadriaticum</name>
    <name type="common">Dinoflagellate</name>
    <name type="synonym">Zooxanthella microadriatica</name>
    <dbReference type="NCBI Taxonomy" id="2951"/>
    <lineage>
        <taxon>Eukaryota</taxon>
        <taxon>Sar</taxon>
        <taxon>Alveolata</taxon>
        <taxon>Dinophyceae</taxon>
        <taxon>Suessiales</taxon>
        <taxon>Symbiodiniaceae</taxon>
        <taxon>Symbiodinium</taxon>
    </lineage>
</organism>
<feature type="region of interest" description="Disordered" evidence="1">
    <location>
        <begin position="1392"/>
        <end position="1465"/>
    </location>
</feature>
<evidence type="ECO:0000313" key="3">
    <source>
        <dbReference type="Proteomes" id="UP000186817"/>
    </source>
</evidence>
<feature type="compositionally biased region" description="Acidic residues" evidence="1">
    <location>
        <begin position="1257"/>
        <end position="1281"/>
    </location>
</feature>
<comment type="caution">
    <text evidence="2">The sequence shown here is derived from an EMBL/GenBank/DDBJ whole genome shotgun (WGS) entry which is preliminary data.</text>
</comment>
<dbReference type="OrthoDB" id="422469at2759"/>
<dbReference type="EMBL" id="LSRX01000644">
    <property type="protein sequence ID" value="OLP91895.1"/>
    <property type="molecule type" value="Genomic_DNA"/>
</dbReference>
<feature type="region of interest" description="Disordered" evidence="1">
    <location>
        <begin position="1251"/>
        <end position="1281"/>
    </location>
</feature>
<dbReference type="Proteomes" id="UP000186817">
    <property type="component" value="Unassembled WGS sequence"/>
</dbReference>
<evidence type="ECO:0000256" key="1">
    <source>
        <dbReference type="SAM" id="MobiDB-lite"/>
    </source>
</evidence>
<evidence type="ECO:0000313" key="2">
    <source>
        <dbReference type="EMBL" id="OLP91895.1"/>
    </source>
</evidence>